<dbReference type="GO" id="GO:0005886">
    <property type="term" value="C:plasma membrane"/>
    <property type="evidence" value="ECO:0007669"/>
    <property type="project" value="UniProtKB-SubCell"/>
</dbReference>
<organism evidence="16 17">
    <name type="scientific">Paradevosia tibetensis</name>
    <dbReference type="NCBI Taxonomy" id="1447062"/>
    <lineage>
        <taxon>Bacteria</taxon>
        <taxon>Pseudomonadati</taxon>
        <taxon>Pseudomonadota</taxon>
        <taxon>Alphaproteobacteria</taxon>
        <taxon>Hyphomicrobiales</taxon>
        <taxon>Devosiaceae</taxon>
        <taxon>Paradevosia</taxon>
    </lineage>
</organism>
<keyword evidence="7 13" id="KW-0812">Transmembrane</keyword>
<keyword evidence="6 13" id="KW-0633">Potassium transport</keyword>
<feature type="transmembrane region" description="Helical" evidence="13">
    <location>
        <begin position="180"/>
        <end position="205"/>
    </location>
</feature>
<feature type="transmembrane region" description="Helical" evidence="13">
    <location>
        <begin position="301"/>
        <end position="328"/>
    </location>
</feature>
<keyword evidence="5" id="KW-0997">Cell inner membrane</keyword>
<dbReference type="RefSeq" id="WP_147656535.1">
    <property type="nucleotide sequence ID" value="NZ_BMFM01000001.1"/>
</dbReference>
<keyword evidence="8 13" id="KW-0769">Symport</keyword>
<evidence type="ECO:0000256" key="1">
    <source>
        <dbReference type="ARBA" id="ARBA00004141"/>
    </source>
</evidence>
<keyword evidence="17" id="KW-1185">Reference proteome</keyword>
<evidence type="ECO:0000256" key="7">
    <source>
        <dbReference type="ARBA" id="ARBA00022692"/>
    </source>
</evidence>
<feature type="transmembrane region" description="Helical" evidence="13">
    <location>
        <begin position="349"/>
        <end position="373"/>
    </location>
</feature>
<dbReference type="GO" id="GO:0015079">
    <property type="term" value="F:potassium ion transmembrane transporter activity"/>
    <property type="evidence" value="ECO:0007669"/>
    <property type="project" value="UniProtKB-UniRule"/>
</dbReference>
<evidence type="ECO:0000256" key="8">
    <source>
        <dbReference type="ARBA" id="ARBA00022847"/>
    </source>
</evidence>
<evidence type="ECO:0000256" key="12">
    <source>
        <dbReference type="ARBA" id="ARBA00023136"/>
    </source>
</evidence>
<feature type="transmembrane region" description="Helical" evidence="13">
    <location>
        <begin position="262"/>
        <end position="281"/>
    </location>
</feature>
<dbReference type="KEGG" id="yti:FNA67_14580"/>
<comment type="similarity">
    <text evidence="2 13">Belongs to the HAK/KUP transporter (TC 2.A.72) family.</text>
</comment>
<dbReference type="Pfam" id="PF22776">
    <property type="entry name" value="K_trans_C"/>
    <property type="match status" value="1"/>
</dbReference>
<keyword evidence="9 13" id="KW-0630">Potassium</keyword>
<comment type="function">
    <text evidence="13">Transport of potassium into the cell. Likely operates as a K(+):H(+) symporter.</text>
</comment>
<dbReference type="EMBL" id="CP041690">
    <property type="protein sequence ID" value="QEE21337.1"/>
    <property type="molecule type" value="Genomic_DNA"/>
</dbReference>
<evidence type="ECO:0000256" key="9">
    <source>
        <dbReference type="ARBA" id="ARBA00022958"/>
    </source>
</evidence>
<feature type="transmembrane region" description="Helical" evidence="13">
    <location>
        <begin position="217"/>
        <end position="241"/>
    </location>
</feature>
<reference evidence="16 17" key="1">
    <citation type="journal article" date="2015" name="Int. J. Syst. Evol. Microbiol.">
        <title>Youhaiella tibetensis gen. nov., sp. nov., isolated from subsurface sediment.</title>
        <authorList>
            <person name="Wang Y.X."/>
            <person name="Huang F.Q."/>
            <person name="Nogi Y."/>
            <person name="Pang S.J."/>
            <person name="Wang P.K."/>
            <person name="Lv J."/>
        </authorList>
    </citation>
    <scope>NUCLEOTIDE SEQUENCE [LARGE SCALE GENOMIC DNA]</scope>
    <source>
        <strain evidence="17">fig4</strain>
    </source>
</reference>
<accession>A0A5B9DQ29</accession>
<feature type="transmembrane region" description="Helical" evidence="13">
    <location>
        <begin position="155"/>
        <end position="173"/>
    </location>
</feature>
<keyword evidence="12 13" id="KW-0472">Membrane</keyword>
<dbReference type="OrthoDB" id="9805577at2"/>
<evidence type="ECO:0000313" key="16">
    <source>
        <dbReference type="EMBL" id="QEE21337.1"/>
    </source>
</evidence>
<comment type="catalytic activity">
    <reaction evidence="13">
        <text>K(+)(in) + H(+)(in) = K(+)(out) + H(+)(out)</text>
        <dbReference type="Rhea" id="RHEA:28490"/>
        <dbReference type="ChEBI" id="CHEBI:15378"/>
        <dbReference type="ChEBI" id="CHEBI:29103"/>
    </reaction>
</comment>
<dbReference type="GO" id="GO:0015293">
    <property type="term" value="F:symporter activity"/>
    <property type="evidence" value="ECO:0007669"/>
    <property type="project" value="UniProtKB-UniRule"/>
</dbReference>
<dbReference type="InterPro" id="IPR053952">
    <property type="entry name" value="K_trans_C"/>
</dbReference>
<name>A0A5B9DQ29_9HYPH</name>
<keyword evidence="11 13" id="KW-0406">Ion transport</keyword>
<evidence type="ECO:0000256" key="13">
    <source>
        <dbReference type="HAMAP-Rule" id="MF_01522"/>
    </source>
</evidence>
<evidence type="ECO:0000256" key="5">
    <source>
        <dbReference type="ARBA" id="ARBA00022519"/>
    </source>
</evidence>
<feature type="domain" description="K+ potassium transporter integral membrane" evidence="14">
    <location>
        <begin position="30"/>
        <end position="479"/>
    </location>
</feature>
<evidence type="ECO:0000256" key="3">
    <source>
        <dbReference type="ARBA" id="ARBA00022448"/>
    </source>
</evidence>
<feature type="transmembrane region" description="Helical" evidence="13">
    <location>
        <begin position="111"/>
        <end position="135"/>
    </location>
</feature>
<keyword evidence="3 13" id="KW-0813">Transport</keyword>
<evidence type="ECO:0000259" key="14">
    <source>
        <dbReference type="Pfam" id="PF02705"/>
    </source>
</evidence>
<feature type="transmembrane region" description="Helical" evidence="13">
    <location>
        <begin position="408"/>
        <end position="428"/>
    </location>
</feature>
<evidence type="ECO:0000256" key="4">
    <source>
        <dbReference type="ARBA" id="ARBA00022475"/>
    </source>
</evidence>
<feature type="transmembrane region" description="Helical" evidence="13">
    <location>
        <begin position="28"/>
        <end position="49"/>
    </location>
</feature>
<evidence type="ECO:0000256" key="2">
    <source>
        <dbReference type="ARBA" id="ARBA00007019"/>
    </source>
</evidence>
<dbReference type="Proteomes" id="UP000321062">
    <property type="component" value="Chromosome"/>
</dbReference>
<dbReference type="Pfam" id="PF02705">
    <property type="entry name" value="K_trans"/>
    <property type="match status" value="1"/>
</dbReference>
<proteinExistence type="inferred from homology"/>
<dbReference type="PANTHER" id="PTHR30540:SF79">
    <property type="entry name" value="LOW AFFINITY POTASSIUM TRANSPORT SYSTEM PROTEIN KUP"/>
    <property type="match status" value="1"/>
</dbReference>
<gene>
    <name evidence="13" type="primary">kup</name>
    <name evidence="16" type="ORF">FNA67_14580</name>
</gene>
<dbReference type="PANTHER" id="PTHR30540">
    <property type="entry name" value="OSMOTIC STRESS POTASSIUM TRANSPORTER"/>
    <property type="match status" value="1"/>
</dbReference>
<comment type="subcellular location">
    <subcellularLocation>
        <location evidence="13">Cell membrane</location>
        <topology evidence="13">Multi-pass membrane protein</topology>
    </subcellularLocation>
    <subcellularLocation>
        <location evidence="1">Membrane</location>
        <topology evidence="1">Multi-pass membrane protein</topology>
    </subcellularLocation>
</comment>
<keyword evidence="10 13" id="KW-1133">Transmembrane helix</keyword>
<dbReference type="InterPro" id="IPR003855">
    <property type="entry name" value="K+_transporter"/>
</dbReference>
<keyword evidence="4 13" id="KW-1003">Cell membrane</keyword>
<dbReference type="HAMAP" id="MF_01522">
    <property type="entry name" value="Kup"/>
    <property type="match status" value="1"/>
</dbReference>
<dbReference type="InterPro" id="IPR053951">
    <property type="entry name" value="K_trans_N"/>
</dbReference>
<feature type="transmembrane region" description="Helical" evidence="13">
    <location>
        <begin position="379"/>
        <end position="401"/>
    </location>
</feature>
<dbReference type="AlphaFoldDB" id="A0A5B9DQ29"/>
<dbReference type="InterPro" id="IPR023051">
    <property type="entry name" value="Kup"/>
</dbReference>
<feature type="domain" description="K+ potassium transporter C-terminal" evidence="15">
    <location>
        <begin position="490"/>
        <end position="639"/>
    </location>
</feature>
<feature type="transmembrane region" description="Helical" evidence="13">
    <location>
        <begin position="440"/>
        <end position="459"/>
    </location>
</feature>
<sequence>MTQVDVAGPETGSVEPEQAEHAQKHLPVLILGALGVVYGDIGTSPLYAFREALHGATDGTPEHVEVLGILSLIFWALTIVVTIKYVGFVLRADNKGEGGTLSLMSLARSSFANRPAWVLFLGVIGASLFFGDAIITPAISVLSAVEGLEIIQPNLTPWVVPITVVVLIILFTVQRFGTGGVATVFGPVMGVWFLALGLSGLNHLVHNPSVLVALNPYYGVLFIIDHAHLAAIVLGAVFLAVTGAEALYVDLGHFGRKPITIAWLWMVFPCLLLNYFGQGAFVLGHTEAASNPFFQMQPEWALVPMVALATAATVIASQAVISGAYSLTRQAINLNLLPRMDIRHTSENVSGQIYMPYINSLLLVLVLVLVVAFRSSTSLSAAYGIAVTGEMLVTAVLLLVVMWRIWKWGLPVAIAIVTPLFIIDLGFFVSNLTKFTQGGWVPALVSVILIIVMSSWMAGRRRLAEKTRRDEVPLEFLVQNLTKKKPTIVPGTAIFLTSDIEGAPTALLHSLKHYKVLHERNVILTVVTSSAPTVADDEKVRIDAYNELFWRVIVTFGYMETPNIPKALGLARKLGWKFDIMSTSFFLSRRVLKPSAKRGPIRSITDRIFMTMARNASDATEYFHIPTGRVVEIGTQLTI</sequence>
<evidence type="ECO:0000256" key="10">
    <source>
        <dbReference type="ARBA" id="ARBA00022989"/>
    </source>
</evidence>
<feature type="transmembrane region" description="Helical" evidence="13">
    <location>
        <begin position="69"/>
        <end position="90"/>
    </location>
</feature>
<evidence type="ECO:0000256" key="6">
    <source>
        <dbReference type="ARBA" id="ARBA00022538"/>
    </source>
</evidence>
<evidence type="ECO:0000256" key="11">
    <source>
        <dbReference type="ARBA" id="ARBA00023065"/>
    </source>
</evidence>
<protein>
    <recommendedName>
        <fullName evidence="13">Probable potassium transport system protein Kup</fullName>
    </recommendedName>
</protein>
<evidence type="ECO:0000313" key="17">
    <source>
        <dbReference type="Proteomes" id="UP000321062"/>
    </source>
</evidence>
<evidence type="ECO:0000259" key="15">
    <source>
        <dbReference type="Pfam" id="PF22776"/>
    </source>
</evidence>